<evidence type="ECO:0000256" key="4">
    <source>
        <dbReference type="ARBA" id="ARBA00018426"/>
    </source>
</evidence>
<evidence type="ECO:0000313" key="14">
    <source>
        <dbReference type="EMBL" id="KAK7104737.1"/>
    </source>
</evidence>
<sequence length="685" mass="75627">MKTVALISGGKDSCFNMLECVAEGHQIVALANLRPKDKAKDELDSYMYQTVGHQAIELYAEAMALPLYRHNIQGTALDTDRDYLPQEADEVEDLYQLLSKIQGEMEIEAVAVGAILSDYQRVRVESVCLRLGLTPLAYLWRREQAPLLQEMVDCGVEAILIKVAAMGLEPERHLGLSLQQILPYMLKMEKQYGLNVCGEGGEYETFTLDCPLFKKKLVVNNKETVIHSADAFAPVGYIHFNELHLEDKGDDRPVEEIIRELPLTSSHTLMETLRSEVKDTDLDITSVPTLHIPFMQAMTDPVAPCSRARGNYFSVGGVVAVTQGDLNTATSIAMEQFKGSVEALGRKMSDLFSMCVYVNNMSDFAAVNAVYKTYFGINPPVRICVGASLPQNVVFCMDCQGWGEEGGEECSSDRRTMHVQGISHWAPANIGPYSQATVLAGQVFIAGQIPLVPGTMQLVSGSVATQCRLSLKHTLSVLQAMCPGRCLRDVLLCVCYVTHPDVIPVARGQWETMCAVEQDEVCLSEETSHRPTVEYVVVPSLPRAASVEWQVYSKCQHAAVQGLESTCNDGKFRVHTRCLRCVDTPVWFTTSTHVYLQDKCGKELDADAAAAACLKCYTKMLGQLNKGWGDVPLLRIFYPAQLCSYTVLSEAWRRGLGAMSDSTVTFSLVPVVQLADDTLVMLLCH</sequence>
<dbReference type="CDD" id="cd06156">
    <property type="entry name" value="eu_AANH_C_2"/>
    <property type="match status" value="1"/>
</dbReference>
<feature type="domain" description="Diphthamide synthase" evidence="13">
    <location>
        <begin position="1"/>
        <end position="230"/>
    </location>
</feature>
<evidence type="ECO:0000256" key="10">
    <source>
        <dbReference type="ARBA" id="ARBA00031552"/>
    </source>
</evidence>
<dbReference type="Proteomes" id="UP001374579">
    <property type="component" value="Unassembled WGS sequence"/>
</dbReference>
<reference evidence="14 15" key="1">
    <citation type="submission" date="2024-02" db="EMBL/GenBank/DDBJ databases">
        <title>Chromosome-scale genome assembly of the rough periwinkle Littorina saxatilis.</title>
        <authorList>
            <person name="De Jode A."/>
            <person name="Faria R."/>
            <person name="Formenti G."/>
            <person name="Sims Y."/>
            <person name="Smith T.P."/>
            <person name="Tracey A."/>
            <person name="Wood J.M.D."/>
            <person name="Zagrodzka Z.B."/>
            <person name="Johannesson K."/>
            <person name="Butlin R.K."/>
            <person name="Leder E.H."/>
        </authorList>
    </citation>
    <scope>NUCLEOTIDE SEQUENCE [LARGE SCALE GENOMIC DNA]</scope>
    <source>
        <strain evidence="14">Snail1</strain>
        <tissue evidence="14">Muscle</tissue>
    </source>
</reference>
<gene>
    <name evidence="14" type="ORF">V1264_019403</name>
</gene>
<dbReference type="AlphaFoldDB" id="A0AAN9BFT9"/>
<dbReference type="NCBIfam" id="TIGR00290">
    <property type="entry name" value="MJ0570_dom"/>
    <property type="match status" value="1"/>
</dbReference>
<dbReference type="GO" id="GO:0005524">
    <property type="term" value="F:ATP binding"/>
    <property type="evidence" value="ECO:0007669"/>
    <property type="project" value="UniProtKB-KW"/>
</dbReference>
<proteinExistence type="inferred from homology"/>
<evidence type="ECO:0000259" key="13">
    <source>
        <dbReference type="Pfam" id="PF01902"/>
    </source>
</evidence>
<dbReference type="FunFam" id="3.90.1490.10:FF:000001">
    <property type="entry name" value="Diphthine--ammonia ligase"/>
    <property type="match status" value="1"/>
</dbReference>
<organism evidence="14 15">
    <name type="scientific">Littorina saxatilis</name>
    <dbReference type="NCBI Taxonomy" id="31220"/>
    <lineage>
        <taxon>Eukaryota</taxon>
        <taxon>Metazoa</taxon>
        <taxon>Spiralia</taxon>
        <taxon>Lophotrochozoa</taxon>
        <taxon>Mollusca</taxon>
        <taxon>Gastropoda</taxon>
        <taxon>Caenogastropoda</taxon>
        <taxon>Littorinimorpha</taxon>
        <taxon>Littorinoidea</taxon>
        <taxon>Littorinidae</taxon>
        <taxon>Littorina</taxon>
    </lineage>
</organism>
<dbReference type="EMBL" id="JBAMIC010000008">
    <property type="protein sequence ID" value="KAK7104737.1"/>
    <property type="molecule type" value="Genomic_DNA"/>
</dbReference>
<evidence type="ECO:0000256" key="2">
    <source>
        <dbReference type="ARBA" id="ARBA00008496"/>
    </source>
</evidence>
<evidence type="ECO:0000256" key="5">
    <source>
        <dbReference type="ARBA" id="ARBA00022598"/>
    </source>
</evidence>
<dbReference type="Pfam" id="PF01902">
    <property type="entry name" value="Diphthami_syn_2"/>
    <property type="match status" value="1"/>
</dbReference>
<keyword evidence="15" id="KW-1185">Reference proteome</keyword>
<dbReference type="InterPro" id="IPR030662">
    <property type="entry name" value="DPH6/MJ0570"/>
</dbReference>
<comment type="caution">
    <text evidence="14">The sequence shown here is derived from an EMBL/GenBank/DDBJ whole genome shotgun (WGS) entry which is preliminary data.</text>
</comment>
<protein>
    <recommendedName>
        <fullName evidence="4">Diphthine--ammonia ligase</fullName>
        <ecNumber evidence="3">6.3.1.14</ecNumber>
    </recommendedName>
    <alternativeName>
        <fullName evidence="9">ATP-binding domain-containing protein 4</fullName>
    </alternativeName>
    <alternativeName>
        <fullName evidence="8">Diphthamide synthase</fullName>
    </alternativeName>
    <alternativeName>
        <fullName evidence="10">Diphthamide synthetase</fullName>
    </alternativeName>
    <alternativeName>
        <fullName evidence="11">Protein DPH6 homolog</fullName>
    </alternativeName>
</protein>
<evidence type="ECO:0000256" key="6">
    <source>
        <dbReference type="ARBA" id="ARBA00022741"/>
    </source>
</evidence>
<evidence type="ECO:0000256" key="3">
    <source>
        <dbReference type="ARBA" id="ARBA00012089"/>
    </source>
</evidence>
<comment type="similarity">
    <text evidence="2">Belongs to the Diphthine--ammonia ligase family.</text>
</comment>
<evidence type="ECO:0000256" key="12">
    <source>
        <dbReference type="ARBA" id="ARBA00048108"/>
    </source>
</evidence>
<evidence type="ECO:0000313" key="15">
    <source>
        <dbReference type="Proteomes" id="UP001374579"/>
    </source>
</evidence>
<keyword evidence="6" id="KW-0547">Nucleotide-binding</keyword>
<keyword evidence="5" id="KW-0436">Ligase</keyword>
<evidence type="ECO:0000256" key="11">
    <source>
        <dbReference type="ARBA" id="ARBA00032849"/>
    </source>
</evidence>
<dbReference type="PANTHER" id="PTHR12196:SF2">
    <property type="entry name" value="DIPHTHINE--AMMONIA LIGASE"/>
    <property type="match status" value="1"/>
</dbReference>
<accession>A0AAN9BFT9</accession>
<evidence type="ECO:0000256" key="7">
    <source>
        <dbReference type="ARBA" id="ARBA00022840"/>
    </source>
</evidence>
<name>A0AAN9BFT9_9CAEN</name>
<dbReference type="EC" id="6.3.1.14" evidence="3"/>
<evidence type="ECO:0000256" key="1">
    <source>
        <dbReference type="ARBA" id="ARBA00005156"/>
    </source>
</evidence>
<dbReference type="Pfam" id="PF01042">
    <property type="entry name" value="Ribonuc_L-PSP"/>
    <property type="match status" value="2"/>
</dbReference>
<dbReference type="SUPFAM" id="SSF55298">
    <property type="entry name" value="YjgF-like"/>
    <property type="match status" value="2"/>
</dbReference>
<dbReference type="InterPro" id="IPR014729">
    <property type="entry name" value="Rossmann-like_a/b/a_fold"/>
</dbReference>
<dbReference type="InterPro" id="IPR002761">
    <property type="entry name" value="Diphthami_syn_dom"/>
</dbReference>
<evidence type="ECO:0000256" key="8">
    <source>
        <dbReference type="ARBA" id="ARBA00029814"/>
    </source>
</evidence>
<dbReference type="Gene3D" id="3.30.1330.40">
    <property type="entry name" value="RutC-like"/>
    <property type="match status" value="2"/>
</dbReference>
<dbReference type="Gene3D" id="3.90.1490.10">
    <property type="entry name" value="putative n-type atp pyrophosphatase, domain 2"/>
    <property type="match status" value="1"/>
</dbReference>
<keyword evidence="7" id="KW-0067">ATP-binding</keyword>
<dbReference type="PANTHER" id="PTHR12196">
    <property type="entry name" value="DOMAIN OF UNKNOWN FUNCTION 71 DUF71 -CONTAINING PROTEIN"/>
    <property type="match status" value="1"/>
</dbReference>
<dbReference type="CDD" id="cd01994">
    <property type="entry name" value="AANH_PF0828-like"/>
    <property type="match status" value="1"/>
</dbReference>
<dbReference type="GO" id="GO:0017183">
    <property type="term" value="P:protein histidyl modification to diphthamide"/>
    <property type="evidence" value="ECO:0007669"/>
    <property type="project" value="TreeGrafter"/>
</dbReference>
<dbReference type="InterPro" id="IPR035959">
    <property type="entry name" value="RutC-like_sf"/>
</dbReference>
<dbReference type="Gene3D" id="3.40.50.620">
    <property type="entry name" value="HUPs"/>
    <property type="match status" value="1"/>
</dbReference>
<dbReference type="SUPFAM" id="SSF52402">
    <property type="entry name" value="Adenine nucleotide alpha hydrolases-like"/>
    <property type="match status" value="1"/>
</dbReference>
<dbReference type="InterPro" id="IPR006175">
    <property type="entry name" value="YjgF/YER057c/UK114"/>
</dbReference>
<comment type="catalytic activity">
    <reaction evidence="12">
        <text>diphthine-[translation elongation factor 2] + NH4(+) + ATP = diphthamide-[translation elongation factor 2] + AMP + diphosphate + H(+)</text>
        <dbReference type="Rhea" id="RHEA:19753"/>
        <dbReference type="Rhea" id="RHEA-COMP:10172"/>
        <dbReference type="Rhea" id="RHEA-COMP:10174"/>
        <dbReference type="ChEBI" id="CHEBI:15378"/>
        <dbReference type="ChEBI" id="CHEBI:16692"/>
        <dbReference type="ChEBI" id="CHEBI:28938"/>
        <dbReference type="ChEBI" id="CHEBI:30616"/>
        <dbReference type="ChEBI" id="CHEBI:33019"/>
        <dbReference type="ChEBI" id="CHEBI:82696"/>
        <dbReference type="ChEBI" id="CHEBI:456215"/>
        <dbReference type="EC" id="6.3.1.14"/>
    </reaction>
</comment>
<dbReference type="FunFam" id="3.30.1330.40:FF:000010">
    <property type="entry name" value="Diphthine--ammonia ligase"/>
    <property type="match status" value="1"/>
</dbReference>
<dbReference type="FunFam" id="3.40.50.620:FF:000069">
    <property type="entry name" value="diphthine--ammonia ligase"/>
    <property type="match status" value="1"/>
</dbReference>
<evidence type="ECO:0000256" key="9">
    <source>
        <dbReference type="ARBA" id="ARBA00031202"/>
    </source>
</evidence>
<dbReference type="GO" id="GO:0017178">
    <property type="term" value="F:diphthine-ammonia ligase activity"/>
    <property type="evidence" value="ECO:0007669"/>
    <property type="project" value="UniProtKB-EC"/>
</dbReference>
<comment type="pathway">
    <text evidence="1">Protein modification; peptidyl-diphthamide biosynthesis.</text>
</comment>